<gene>
    <name evidence="1" type="ORF">DPMN_025997</name>
</gene>
<reference evidence="1" key="1">
    <citation type="journal article" date="2019" name="bioRxiv">
        <title>The Genome of the Zebra Mussel, Dreissena polymorpha: A Resource for Invasive Species Research.</title>
        <authorList>
            <person name="McCartney M.A."/>
            <person name="Auch B."/>
            <person name="Kono T."/>
            <person name="Mallez S."/>
            <person name="Zhang Y."/>
            <person name="Obille A."/>
            <person name="Becker A."/>
            <person name="Abrahante J.E."/>
            <person name="Garbe J."/>
            <person name="Badalamenti J.P."/>
            <person name="Herman A."/>
            <person name="Mangelson H."/>
            <person name="Liachko I."/>
            <person name="Sullivan S."/>
            <person name="Sone E.D."/>
            <person name="Koren S."/>
            <person name="Silverstein K.A.T."/>
            <person name="Beckman K.B."/>
            <person name="Gohl D.M."/>
        </authorList>
    </citation>
    <scope>NUCLEOTIDE SEQUENCE</scope>
    <source>
        <strain evidence="1">Duluth1</strain>
        <tissue evidence="1">Whole animal</tissue>
    </source>
</reference>
<evidence type="ECO:0000313" key="1">
    <source>
        <dbReference type="EMBL" id="KAH3863021.1"/>
    </source>
</evidence>
<dbReference type="EMBL" id="JAIWYP010000002">
    <property type="protein sequence ID" value="KAH3863021.1"/>
    <property type="molecule type" value="Genomic_DNA"/>
</dbReference>
<organism evidence="1 2">
    <name type="scientific">Dreissena polymorpha</name>
    <name type="common">Zebra mussel</name>
    <name type="synonym">Mytilus polymorpha</name>
    <dbReference type="NCBI Taxonomy" id="45954"/>
    <lineage>
        <taxon>Eukaryota</taxon>
        <taxon>Metazoa</taxon>
        <taxon>Spiralia</taxon>
        <taxon>Lophotrochozoa</taxon>
        <taxon>Mollusca</taxon>
        <taxon>Bivalvia</taxon>
        <taxon>Autobranchia</taxon>
        <taxon>Heteroconchia</taxon>
        <taxon>Euheterodonta</taxon>
        <taxon>Imparidentia</taxon>
        <taxon>Neoheterodontei</taxon>
        <taxon>Myida</taxon>
        <taxon>Dreissenoidea</taxon>
        <taxon>Dreissenidae</taxon>
        <taxon>Dreissena</taxon>
    </lineage>
</organism>
<accession>A0A9D4LUC0</accession>
<comment type="caution">
    <text evidence="1">The sequence shown here is derived from an EMBL/GenBank/DDBJ whole genome shotgun (WGS) entry which is preliminary data.</text>
</comment>
<protein>
    <submittedName>
        <fullName evidence="1">Uncharacterized protein</fullName>
    </submittedName>
</protein>
<name>A0A9D4LUC0_DREPO</name>
<sequence length="65" mass="7286">MSILDSVCNLAMKHNLSTILTFDKPLYWKAAEIIIDVPQRSCPNHKDKSIIAQLSPYGNQGKDVD</sequence>
<dbReference type="AlphaFoldDB" id="A0A9D4LUC0"/>
<proteinExistence type="predicted"/>
<reference evidence="1" key="2">
    <citation type="submission" date="2020-11" db="EMBL/GenBank/DDBJ databases">
        <authorList>
            <person name="McCartney M.A."/>
            <person name="Auch B."/>
            <person name="Kono T."/>
            <person name="Mallez S."/>
            <person name="Becker A."/>
            <person name="Gohl D.M."/>
            <person name="Silverstein K.A.T."/>
            <person name="Koren S."/>
            <person name="Bechman K.B."/>
            <person name="Herman A."/>
            <person name="Abrahante J.E."/>
            <person name="Garbe J."/>
        </authorList>
    </citation>
    <scope>NUCLEOTIDE SEQUENCE</scope>
    <source>
        <strain evidence="1">Duluth1</strain>
        <tissue evidence="1">Whole animal</tissue>
    </source>
</reference>
<evidence type="ECO:0000313" key="2">
    <source>
        <dbReference type="Proteomes" id="UP000828390"/>
    </source>
</evidence>
<dbReference type="Proteomes" id="UP000828390">
    <property type="component" value="Unassembled WGS sequence"/>
</dbReference>
<keyword evidence="2" id="KW-1185">Reference proteome</keyword>